<reference evidence="6" key="1">
    <citation type="journal article" date="2014" name="Int. J. Syst. Evol. Microbiol.">
        <title>Complete genome sequence of Corynebacterium casei LMG S-19264T (=DSM 44701T), isolated from a smear-ripened cheese.</title>
        <authorList>
            <consortium name="US DOE Joint Genome Institute (JGI-PGF)"/>
            <person name="Walter F."/>
            <person name="Albersmeier A."/>
            <person name="Kalinowski J."/>
            <person name="Ruckert C."/>
        </authorList>
    </citation>
    <scope>NUCLEOTIDE SEQUENCE</scope>
    <source>
        <strain evidence="6">CGMCC 1.12160</strain>
    </source>
</reference>
<keyword evidence="4 6" id="KW-0067">ATP-binding</keyword>
<dbReference type="Proteomes" id="UP000605670">
    <property type="component" value="Unassembled WGS sequence"/>
</dbReference>
<comment type="caution">
    <text evidence="6">The sequence shown here is derived from an EMBL/GenBank/DDBJ whole genome shotgun (WGS) entry which is preliminary data.</text>
</comment>
<reference evidence="6" key="2">
    <citation type="submission" date="2020-09" db="EMBL/GenBank/DDBJ databases">
        <authorList>
            <person name="Sun Q."/>
            <person name="Zhou Y."/>
        </authorList>
    </citation>
    <scope>NUCLEOTIDE SEQUENCE</scope>
    <source>
        <strain evidence="6">CGMCC 1.12160</strain>
    </source>
</reference>
<evidence type="ECO:0000313" key="6">
    <source>
        <dbReference type="EMBL" id="GGF60343.1"/>
    </source>
</evidence>
<dbReference type="InterPro" id="IPR003593">
    <property type="entry name" value="AAA+_ATPase"/>
</dbReference>
<dbReference type="PROSITE" id="PS50893">
    <property type="entry name" value="ABC_TRANSPORTER_2"/>
    <property type="match status" value="1"/>
</dbReference>
<keyword evidence="2" id="KW-0813">Transport</keyword>
<dbReference type="InterPro" id="IPR027417">
    <property type="entry name" value="P-loop_NTPase"/>
</dbReference>
<dbReference type="PANTHER" id="PTHR43335">
    <property type="entry name" value="ABC TRANSPORTER, ATP-BINDING PROTEIN"/>
    <property type="match status" value="1"/>
</dbReference>
<dbReference type="SMART" id="SM00382">
    <property type="entry name" value="AAA"/>
    <property type="match status" value="1"/>
</dbReference>
<name>A0A917FAS0_9MICO</name>
<organism evidence="6 7">
    <name type="scientific">Ornithinimicrobium tianjinense</name>
    <dbReference type="NCBI Taxonomy" id="1195761"/>
    <lineage>
        <taxon>Bacteria</taxon>
        <taxon>Bacillati</taxon>
        <taxon>Actinomycetota</taxon>
        <taxon>Actinomycetes</taxon>
        <taxon>Micrococcales</taxon>
        <taxon>Ornithinimicrobiaceae</taxon>
        <taxon>Ornithinimicrobium</taxon>
    </lineage>
</organism>
<gene>
    <name evidence="6" type="ORF">GCM10011366_30210</name>
</gene>
<keyword evidence="7" id="KW-1185">Reference proteome</keyword>
<evidence type="ECO:0000259" key="5">
    <source>
        <dbReference type="PROSITE" id="PS50893"/>
    </source>
</evidence>
<proteinExistence type="inferred from homology"/>
<keyword evidence="3" id="KW-0547">Nucleotide-binding</keyword>
<evidence type="ECO:0000256" key="4">
    <source>
        <dbReference type="ARBA" id="ARBA00022840"/>
    </source>
</evidence>
<evidence type="ECO:0000256" key="2">
    <source>
        <dbReference type="ARBA" id="ARBA00022448"/>
    </source>
</evidence>
<dbReference type="SUPFAM" id="SSF52540">
    <property type="entry name" value="P-loop containing nucleoside triphosphate hydrolases"/>
    <property type="match status" value="1"/>
</dbReference>
<feature type="domain" description="ABC transporter" evidence="5">
    <location>
        <begin position="40"/>
        <end position="272"/>
    </location>
</feature>
<dbReference type="PANTHER" id="PTHR43335:SF11">
    <property type="entry name" value="ABC TRANSPORTER RELATED"/>
    <property type="match status" value="1"/>
</dbReference>
<evidence type="ECO:0000256" key="3">
    <source>
        <dbReference type="ARBA" id="ARBA00022741"/>
    </source>
</evidence>
<dbReference type="Gene3D" id="3.40.50.300">
    <property type="entry name" value="P-loop containing nucleotide triphosphate hydrolases"/>
    <property type="match status" value="1"/>
</dbReference>
<dbReference type="InterPro" id="IPR003439">
    <property type="entry name" value="ABC_transporter-like_ATP-bd"/>
</dbReference>
<comment type="similarity">
    <text evidence="1">Belongs to the ABC transporter superfamily.</text>
</comment>
<dbReference type="GO" id="GO:0005524">
    <property type="term" value="F:ATP binding"/>
    <property type="evidence" value="ECO:0007669"/>
    <property type="project" value="UniProtKB-KW"/>
</dbReference>
<dbReference type="AlphaFoldDB" id="A0A917FAS0"/>
<accession>A0A917FAS0</accession>
<dbReference type="Pfam" id="PF00005">
    <property type="entry name" value="ABC_tran"/>
    <property type="match status" value="1"/>
</dbReference>
<dbReference type="GO" id="GO:0016887">
    <property type="term" value="F:ATP hydrolysis activity"/>
    <property type="evidence" value="ECO:0007669"/>
    <property type="project" value="InterPro"/>
</dbReference>
<sequence length="280" mass="30155">MLTFRAPYLLSFQAPPTRFPTEHAPTWVAPGFVGAAHCWLKGTAITTTVRLEGIEVRRHRFTLGPVTADLGASRVGLIGLNGAGKSTLIESLAGRLTFRGTLLFDGRPMAHLPPTLTGYVPQQVAHPGLVSVRECVAAAADLKKVAPQRREEWVSSALAAVDLEGEAGRRASRLSGGQSRRLACAMALVHRPEILLLDEPTAGLDPVQRRGIRDFLHQRPTGTLTVVSTHILEDVADWAERLLVLRSGELVADVALTSIPAAERLAQVDALLQSLAVTRQ</sequence>
<protein>
    <submittedName>
        <fullName evidence="6">ABC transporter ATP-binding protein</fullName>
    </submittedName>
</protein>
<dbReference type="EMBL" id="BMEM01000007">
    <property type="protein sequence ID" value="GGF60343.1"/>
    <property type="molecule type" value="Genomic_DNA"/>
</dbReference>
<evidence type="ECO:0000313" key="7">
    <source>
        <dbReference type="Proteomes" id="UP000605670"/>
    </source>
</evidence>
<evidence type="ECO:0000256" key="1">
    <source>
        <dbReference type="ARBA" id="ARBA00005417"/>
    </source>
</evidence>